<comment type="subcellular location">
    <subcellularLocation>
        <location evidence="1">Cell membrane</location>
        <topology evidence="1">Multi-pass membrane protein</topology>
    </subcellularLocation>
</comment>
<proteinExistence type="predicted"/>
<reference evidence="7" key="1">
    <citation type="journal article" date="2011" name="Environ. Microbiol.">
        <title>Time-series analyses of Monterey Bay coastal microbial picoplankton using a 'genome proxy' microarray.</title>
        <authorList>
            <person name="Rich V.I."/>
            <person name="Pham V.D."/>
            <person name="Eppley J."/>
            <person name="Shi Y."/>
            <person name="DeLong E.F."/>
        </authorList>
    </citation>
    <scope>NUCLEOTIDE SEQUENCE</scope>
</reference>
<evidence type="ECO:0000256" key="2">
    <source>
        <dbReference type="ARBA" id="ARBA00022475"/>
    </source>
</evidence>
<dbReference type="PANTHER" id="PTHR30250:SF11">
    <property type="entry name" value="O-ANTIGEN TRANSPORTER-RELATED"/>
    <property type="match status" value="1"/>
</dbReference>
<name>E0XPV6_9BACT</name>
<feature type="transmembrane region" description="Helical" evidence="6">
    <location>
        <begin position="58"/>
        <end position="78"/>
    </location>
</feature>
<dbReference type="InterPro" id="IPR050833">
    <property type="entry name" value="Poly_Biosynth_Transport"/>
</dbReference>
<keyword evidence="2" id="KW-1003">Cell membrane</keyword>
<evidence type="ECO:0000256" key="1">
    <source>
        <dbReference type="ARBA" id="ARBA00004651"/>
    </source>
</evidence>
<dbReference type="GO" id="GO:0005886">
    <property type="term" value="C:plasma membrane"/>
    <property type="evidence" value="ECO:0007669"/>
    <property type="project" value="UniProtKB-SubCell"/>
</dbReference>
<feature type="transmembrane region" description="Helical" evidence="6">
    <location>
        <begin position="394"/>
        <end position="418"/>
    </location>
</feature>
<dbReference type="Pfam" id="PF01943">
    <property type="entry name" value="Polysacc_synt"/>
    <property type="match status" value="1"/>
</dbReference>
<feature type="transmembrane region" description="Helical" evidence="6">
    <location>
        <begin position="367"/>
        <end position="388"/>
    </location>
</feature>
<dbReference type="InterPro" id="IPR002797">
    <property type="entry name" value="Polysacc_synth"/>
</dbReference>
<evidence type="ECO:0000313" key="7">
    <source>
        <dbReference type="EMBL" id="ADI16447.1"/>
    </source>
</evidence>
<dbReference type="AlphaFoldDB" id="E0XPV6"/>
<sequence length="426" mass="46813">MGTNSQGTAADDLFRAKLFRDFSGTMLWQVLGKLFQVVGMVYATRCLGPDNIGVSRTIITLAMTLQLCLAFGLDAVAVRHVAKGTAKAGGIAPAIFTFRLVLGLVAAVLWAAGVWLSPLEGLERWTWLAGALFLLVLSLDYSWLFQATEQMPRASRFQLLSSVAASLWFILFFEKGQALGSDLFVLLGVNALVVGFVWWRMSRELGFRCLSLERLAKAGALFREARLIWAFNLSYFLLANMALPMTYFLLGKTDSGLFGSAQQLVVALQMFLHYFGIIMAPRLVVWRQADVTMFRRRVLLLAGGAAAAGLLFSGGLWLIVERLYPLIYGEAYASASGLLPVLVLGKFFAVGTAMFTWALWAEHRDKLPVLCCLPCCLVSGALYFWLLPIHGNTAAAWLTLGAESTLMLFSALAFAWAVRQSRLESA</sequence>
<feature type="transmembrane region" description="Helical" evidence="6">
    <location>
        <begin position="179"/>
        <end position="199"/>
    </location>
</feature>
<feature type="transmembrane region" description="Helical" evidence="6">
    <location>
        <begin position="90"/>
        <end position="113"/>
    </location>
</feature>
<dbReference type="PANTHER" id="PTHR30250">
    <property type="entry name" value="PST FAMILY PREDICTED COLANIC ACID TRANSPORTER"/>
    <property type="match status" value="1"/>
</dbReference>
<keyword evidence="3 6" id="KW-0812">Transmembrane</keyword>
<accession>E0XPV6</accession>
<evidence type="ECO:0000256" key="5">
    <source>
        <dbReference type="ARBA" id="ARBA00023136"/>
    </source>
</evidence>
<evidence type="ECO:0000256" key="3">
    <source>
        <dbReference type="ARBA" id="ARBA00022692"/>
    </source>
</evidence>
<dbReference type="EMBL" id="GU474838">
    <property type="protein sequence ID" value="ADI16447.1"/>
    <property type="molecule type" value="Genomic_DNA"/>
</dbReference>
<feature type="transmembrane region" description="Helical" evidence="6">
    <location>
        <begin position="227"/>
        <end position="250"/>
    </location>
</feature>
<organism evidence="7">
    <name type="scientific">uncultured bacterium HF770_11D24</name>
    <dbReference type="NCBI Taxonomy" id="710817"/>
    <lineage>
        <taxon>Bacteria</taxon>
        <taxon>environmental samples</taxon>
    </lineage>
</organism>
<evidence type="ECO:0008006" key="8">
    <source>
        <dbReference type="Google" id="ProtNLM"/>
    </source>
</evidence>
<evidence type="ECO:0000256" key="6">
    <source>
        <dbReference type="SAM" id="Phobius"/>
    </source>
</evidence>
<feature type="transmembrane region" description="Helical" evidence="6">
    <location>
        <begin position="125"/>
        <end position="145"/>
    </location>
</feature>
<feature type="transmembrane region" description="Helical" evidence="6">
    <location>
        <begin position="298"/>
        <end position="319"/>
    </location>
</feature>
<protein>
    <recommendedName>
        <fullName evidence="8">Membrane protein involved in the export of O-antigen and teichoic acid</fullName>
    </recommendedName>
</protein>
<keyword evidence="5 6" id="KW-0472">Membrane</keyword>
<feature type="transmembrane region" description="Helical" evidence="6">
    <location>
        <begin position="157"/>
        <end position="173"/>
    </location>
</feature>
<feature type="transmembrane region" description="Helical" evidence="6">
    <location>
        <begin position="339"/>
        <end position="360"/>
    </location>
</feature>
<feature type="transmembrane region" description="Helical" evidence="6">
    <location>
        <begin position="262"/>
        <end position="286"/>
    </location>
</feature>
<keyword evidence="4 6" id="KW-1133">Transmembrane helix</keyword>
<evidence type="ECO:0000256" key="4">
    <source>
        <dbReference type="ARBA" id="ARBA00022989"/>
    </source>
</evidence>